<evidence type="ECO:0000256" key="4">
    <source>
        <dbReference type="ARBA" id="ARBA00013244"/>
    </source>
</evidence>
<accession>A0ABW2MUW2</accession>
<evidence type="ECO:0000256" key="2">
    <source>
        <dbReference type="ARBA" id="ARBA00005189"/>
    </source>
</evidence>
<evidence type="ECO:0000259" key="11">
    <source>
        <dbReference type="Pfam" id="PF02036"/>
    </source>
</evidence>
<dbReference type="InterPro" id="IPR004255">
    <property type="entry name" value="O-acyltransferase_WSD1_N"/>
</dbReference>
<evidence type="ECO:0000256" key="3">
    <source>
        <dbReference type="ARBA" id="ARBA00009587"/>
    </source>
</evidence>
<keyword evidence="6 14" id="KW-0808">Transferase</keyword>
<evidence type="ECO:0000256" key="8">
    <source>
        <dbReference type="ARBA" id="ARBA00023098"/>
    </source>
</evidence>
<evidence type="ECO:0000313" key="15">
    <source>
        <dbReference type="Proteomes" id="UP001596415"/>
    </source>
</evidence>
<evidence type="ECO:0000256" key="5">
    <source>
        <dbReference type="ARBA" id="ARBA00022516"/>
    </source>
</evidence>
<evidence type="ECO:0000256" key="10">
    <source>
        <dbReference type="ARBA" id="ARBA00048109"/>
    </source>
</evidence>
<evidence type="ECO:0000256" key="6">
    <source>
        <dbReference type="ARBA" id="ARBA00022679"/>
    </source>
</evidence>
<keyword evidence="7" id="KW-0319">Glycerol metabolism</keyword>
<dbReference type="Gene3D" id="3.30.1050.10">
    <property type="entry name" value="SCP2 sterol-binding domain"/>
    <property type="match status" value="1"/>
</dbReference>
<feature type="domain" description="O-acyltransferase WSD1-like N-terminal" evidence="12">
    <location>
        <begin position="49"/>
        <end position="316"/>
    </location>
</feature>
<sequence length="641" mass="71450">MILRKEHLFEVLSEKISKVPAYVGMIMAKKIDIKDIVQDALDGDIKQISGYDAAFLYAESPTSPMHIATLNIVEGSLKFEDFKEIVASKMHLLPKFRKRLLNVPLNLDYPYWVDDPNFDIDLHLNRIKLPDPSNWKTLRELTSTIFSSPLDLRRPLWSVHFIEGINEIAQVPKGSVAIVTKVHHVMIDGGSGVGMMGVLYDKEEDGKKKKRTKPKPFTPEPLPDELSLLLKSGYSFLKNPFKIPKTILETGYAFAKSRAQKTLSIQKEFSSATYPVPISIFNGSISAKRTWGTAILSFDRINALRKTAGGTINDVILAICAGAIRRYLQERERLPLQPLVANVPISIRTEVDGHGGNKIANMMIQLATHIADPLDRLEYIQEQTMLGKTRHKANGAKTLAKMADAVPFGLANLAAGLYSKYNIKDLHRPPFNVTITNVPGPRNLLYLNGHKVVSIFGLTPVVDGFGLIIAAFSYNGQVSITTTSDSKTMPDADLFSKYVRESANELEDLIKKAGSKKAAEVLKAKTKAKTKSTPFFTALRKYLKNTSATLKKYTGEYHMEIGKGQSTEGYDIRITASKASIRKAKNLDPKVLVEIDDDILFDLYKGTYEFEELMIQGRIKITGPVAAKNKFKKLLSTFLAR</sequence>
<dbReference type="EMBL" id="JBHTBN010000003">
    <property type="protein sequence ID" value="MFC7357520.1"/>
    <property type="molecule type" value="Genomic_DNA"/>
</dbReference>
<dbReference type="Pfam" id="PF06974">
    <property type="entry name" value="WS_DGAT_C"/>
    <property type="match status" value="1"/>
</dbReference>
<comment type="pathway">
    <text evidence="1">Glycerolipid metabolism; triacylglycerol biosynthesis.</text>
</comment>
<comment type="caution">
    <text evidence="14">The sequence shown here is derived from an EMBL/GenBank/DDBJ whole genome shotgun (WGS) entry which is preliminary data.</text>
</comment>
<reference evidence="15" key="1">
    <citation type="journal article" date="2019" name="Int. J. Syst. Evol. Microbiol.">
        <title>The Global Catalogue of Microorganisms (GCM) 10K type strain sequencing project: providing services to taxonomists for standard genome sequencing and annotation.</title>
        <authorList>
            <consortium name="The Broad Institute Genomics Platform"/>
            <consortium name="The Broad Institute Genome Sequencing Center for Infectious Disease"/>
            <person name="Wu L."/>
            <person name="Ma J."/>
        </authorList>
    </citation>
    <scope>NUCLEOTIDE SEQUENCE [LARGE SCALE GENOMIC DNA]</scope>
    <source>
        <strain evidence="15">CGMCC 1.16306</strain>
    </source>
</reference>
<dbReference type="RefSeq" id="WP_380217366.1">
    <property type="nucleotide sequence ID" value="NZ_JBHTBN010000003.1"/>
</dbReference>
<dbReference type="Proteomes" id="UP001596415">
    <property type="component" value="Unassembled WGS sequence"/>
</dbReference>
<comment type="similarity">
    <text evidence="3">Belongs to the long-chain O-acyltransferase family.</text>
</comment>
<dbReference type="GO" id="GO:0016746">
    <property type="term" value="F:acyltransferase activity"/>
    <property type="evidence" value="ECO:0007669"/>
    <property type="project" value="UniProtKB-KW"/>
</dbReference>
<protein>
    <recommendedName>
        <fullName evidence="4">diacylglycerol O-acyltransferase</fullName>
        <ecNumber evidence="4">2.3.1.20</ecNumber>
    </recommendedName>
</protein>
<organism evidence="14 15">
    <name type="scientific">Jejudonia soesokkakensis</name>
    <dbReference type="NCBI Taxonomy" id="1323432"/>
    <lineage>
        <taxon>Bacteria</taxon>
        <taxon>Pseudomonadati</taxon>
        <taxon>Bacteroidota</taxon>
        <taxon>Flavobacteriia</taxon>
        <taxon>Flavobacteriales</taxon>
        <taxon>Flavobacteriaceae</taxon>
        <taxon>Jejudonia</taxon>
    </lineage>
</organism>
<comment type="pathway">
    <text evidence="2">Lipid metabolism.</text>
</comment>
<keyword evidence="15" id="KW-1185">Reference proteome</keyword>
<proteinExistence type="inferred from homology"/>
<dbReference type="InterPro" id="IPR014292">
    <property type="entry name" value="Acyl_transf_WS/DGAT"/>
</dbReference>
<dbReference type="Pfam" id="PF02036">
    <property type="entry name" value="SCP2"/>
    <property type="match status" value="1"/>
</dbReference>
<evidence type="ECO:0000256" key="7">
    <source>
        <dbReference type="ARBA" id="ARBA00022798"/>
    </source>
</evidence>
<dbReference type="Pfam" id="PF03007">
    <property type="entry name" value="WS_DGAT_cat"/>
    <property type="match status" value="1"/>
</dbReference>
<comment type="catalytic activity">
    <reaction evidence="10">
        <text>an acyl-CoA + a 1,2-diacyl-sn-glycerol = a triacyl-sn-glycerol + CoA</text>
        <dbReference type="Rhea" id="RHEA:10868"/>
        <dbReference type="ChEBI" id="CHEBI:17815"/>
        <dbReference type="ChEBI" id="CHEBI:57287"/>
        <dbReference type="ChEBI" id="CHEBI:58342"/>
        <dbReference type="ChEBI" id="CHEBI:64615"/>
        <dbReference type="EC" id="2.3.1.20"/>
    </reaction>
</comment>
<dbReference type="InterPro" id="IPR003033">
    <property type="entry name" value="SCP2_sterol-bd_dom"/>
</dbReference>
<dbReference type="PANTHER" id="PTHR31650">
    <property type="entry name" value="O-ACYLTRANSFERASE (WSD1-LIKE) FAMILY PROTEIN"/>
    <property type="match status" value="1"/>
</dbReference>
<gene>
    <name evidence="14" type="ORF">ACFQO1_07460</name>
</gene>
<dbReference type="InterPro" id="IPR009721">
    <property type="entry name" value="O-acyltransferase_WSD1_C"/>
</dbReference>
<evidence type="ECO:0000313" key="14">
    <source>
        <dbReference type="EMBL" id="MFC7357520.1"/>
    </source>
</evidence>
<dbReference type="EC" id="2.3.1.20" evidence="4"/>
<dbReference type="SUPFAM" id="SSF52777">
    <property type="entry name" value="CoA-dependent acyltransferases"/>
    <property type="match status" value="1"/>
</dbReference>
<evidence type="ECO:0000259" key="12">
    <source>
        <dbReference type="Pfam" id="PF03007"/>
    </source>
</evidence>
<dbReference type="InterPro" id="IPR045034">
    <property type="entry name" value="O-acyltransferase_WSD1-like"/>
</dbReference>
<dbReference type="NCBIfam" id="TIGR02946">
    <property type="entry name" value="acyl_WS_DGAT"/>
    <property type="match status" value="1"/>
</dbReference>
<dbReference type="PANTHER" id="PTHR31650:SF1">
    <property type="entry name" value="WAX ESTER SYNTHASE_DIACYLGLYCEROL ACYLTRANSFERASE 4-RELATED"/>
    <property type="match status" value="1"/>
</dbReference>
<keyword evidence="8" id="KW-0443">Lipid metabolism</keyword>
<dbReference type="InterPro" id="IPR036527">
    <property type="entry name" value="SCP2_sterol-bd_dom_sf"/>
</dbReference>
<feature type="domain" description="SCP2" evidence="11">
    <location>
        <begin position="545"/>
        <end position="635"/>
    </location>
</feature>
<dbReference type="SUPFAM" id="SSF55718">
    <property type="entry name" value="SCP-like"/>
    <property type="match status" value="1"/>
</dbReference>
<evidence type="ECO:0000259" key="13">
    <source>
        <dbReference type="Pfam" id="PF06974"/>
    </source>
</evidence>
<feature type="domain" description="O-acyltransferase WSD1 C-terminal" evidence="13">
    <location>
        <begin position="356"/>
        <end position="506"/>
    </location>
</feature>
<evidence type="ECO:0000256" key="9">
    <source>
        <dbReference type="ARBA" id="ARBA00023315"/>
    </source>
</evidence>
<name>A0ABW2MUW2_9FLAO</name>
<keyword evidence="5" id="KW-0444">Lipid biosynthesis</keyword>
<evidence type="ECO:0000256" key="1">
    <source>
        <dbReference type="ARBA" id="ARBA00004771"/>
    </source>
</evidence>
<keyword evidence="9 14" id="KW-0012">Acyltransferase</keyword>